<dbReference type="Proteomes" id="UP000008386">
    <property type="component" value="Chromosome"/>
</dbReference>
<dbReference type="AlphaFoldDB" id="F8AHK8"/>
<dbReference type="STRING" id="529709.PYCH_17200"/>
<dbReference type="GeneID" id="10838283"/>
<dbReference type="GO" id="GO:0005524">
    <property type="term" value="F:ATP binding"/>
    <property type="evidence" value="ECO:0007669"/>
    <property type="project" value="UniProtKB-KW"/>
</dbReference>
<organism evidence="5 6">
    <name type="scientific">Pyrococcus yayanosii (strain CH1 / JCM 16557)</name>
    <dbReference type="NCBI Taxonomy" id="529709"/>
    <lineage>
        <taxon>Archaea</taxon>
        <taxon>Methanobacteriati</taxon>
        <taxon>Methanobacteriota</taxon>
        <taxon>Thermococci</taxon>
        <taxon>Thermococcales</taxon>
        <taxon>Thermococcaceae</taxon>
        <taxon>Pyrococcus</taxon>
    </lineage>
</organism>
<dbReference type="RefSeq" id="WP_013906435.1">
    <property type="nucleotide sequence ID" value="NC_015680.1"/>
</dbReference>
<evidence type="ECO:0000313" key="5">
    <source>
        <dbReference type="EMBL" id="AEH25379.1"/>
    </source>
</evidence>
<name>F8AHK8_PYRYC</name>
<dbReference type="InterPro" id="IPR003833">
    <property type="entry name" value="CT_C_D"/>
</dbReference>
<dbReference type="EMBL" id="CP002779">
    <property type="protein sequence ID" value="AEH25379.1"/>
    <property type="molecule type" value="Genomic_DNA"/>
</dbReference>
<dbReference type="Gene3D" id="2.40.100.10">
    <property type="entry name" value="Cyclophilin-like"/>
    <property type="match status" value="1"/>
</dbReference>
<sequence>MIIRPLGDSAVLVVFGEEIREDLNALVRGLARAIEGAGFEWLAEVVPAYSSLAVFYDPSLIGYDDVRRIIEGIPFEPEDAGGRLVEVPVKYGGEFGPDLGFVAEHNGLSEEEVVEIHSSRIYKVYFIGFLPGFPYLSEVDERIAAPRLERPRLRVPAGSVGIAGRQTGIYPVESPGGWRIIGRTPLKLFDPSREPPVLLRSGDRVKFIPVEEWPHD</sequence>
<dbReference type="SMART" id="SM00796">
    <property type="entry name" value="AHS1"/>
    <property type="match status" value="1"/>
</dbReference>
<gene>
    <name evidence="5" type="ordered locus">PYCH_17200</name>
</gene>
<dbReference type="NCBIfam" id="TIGR00370">
    <property type="entry name" value="5-oxoprolinase subunit PxpB"/>
    <property type="match status" value="1"/>
</dbReference>
<dbReference type="Pfam" id="PF02682">
    <property type="entry name" value="CT_C_D"/>
    <property type="match status" value="1"/>
</dbReference>
<evidence type="ECO:0000259" key="4">
    <source>
        <dbReference type="SMART" id="SM00796"/>
    </source>
</evidence>
<dbReference type="InterPro" id="IPR029000">
    <property type="entry name" value="Cyclophilin-like_dom_sf"/>
</dbReference>
<dbReference type="SUPFAM" id="SSF50891">
    <property type="entry name" value="Cyclophilin-like"/>
    <property type="match status" value="1"/>
</dbReference>
<dbReference type="HOGENOM" id="CLU_020207_1_0_2"/>
<evidence type="ECO:0000256" key="2">
    <source>
        <dbReference type="ARBA" id="ARBA00022801"/>
    </source>
</evidence>
<dbReference type="Gene3D" id="3.30.1360.40">
    <property type="match status" value="1"/>
</dbReference>
<dbReference type="InterPro" id="IPR010016">
    <property type="entry name" value="PxpB"/>
</dbReference>
<proteinExistence type="predicted"/>
<feature type="domain" description="Carboxyltransferase" evidence="4">
    <location>
        <begin position="1"/>
        <end position="199"/>
    </location>
</feature>
<keyword evidence="1" id="KW-0547">Nucleotide-binding</keyword>
<dbReference type="eggNOG" id="arCOG05809">
    <property type="taxonomic scope" value="Archaea"/>
</dbReference>
<evidence type="ECO:0000256" key="1">
    <source>
        <dbReference type="ARBA" id="ARBA00022741"/>
    </source>
</evidence>
<protein>
    <submittedName>
        <fullName evidence="5">Allophanate hydrolase subunit 1</fullName>
    </submittedName>
</protein>
<dbReference type="SUPFAM" id="SSF160467">
    <property type="entry name" value="PH0987 N-terminal domain-like"/>
    <property type="match status" value="1"/>
</dbReference>
<evidence type="ECO:0000256" key="3">
    <source>
        <dbReference type="ARBA" id="ARBA00022840"/>
    </source>
</evidence>
<keyword evidence="3" id="KW-0067">ATP-binding</keyword>
<accession>F8AHK8</accession>
<dbReference type="GO" id="GO:0016787">
    <property type="term" value="F:hydrolase activity"/>
    <property type="evidence" value="ECO:0007669"/>
    <property type="project" value="UniProtKB-KW"/>
</dbReference>
<dbReference type="OrthoDB" id="84558at2157"/>
<dbReference type="PANTHER" id="PTHR34698">
    <property type="entry name" value="5-OXOPROLINASE SUBUNIT B"/>
    <property type="match status" value="1"/>
</dbReference>
<dbReference type="KEGG" id="pya:PYCH_17200"/>
<evidence type="ECO:0000313" key="6">
    <source>
        <dbReference type="Proteomes" id="UP000008386"/>
    </source>
</evidence>
<keyword evidence="2 5" id="KW-0378">Hydrolase</keyword>
<dbReference type="PANTHER" id="PTHR34698:SF2">
    <property type="entry name" value="5-OXOPROLINASE SUBUNIT B"/>
    <property type="match status" value="1"/>
</dbReference>
<keyword evidence="6" id="KW-1185">Reference proteome</keyword>
<reference evidence="5 6" key="1">
    <citation type="journal article" date="2011" name="J. Bacteriol.">
        <title>Complete genome sequence of the obligate piezophilic hyperthermophilic archaeon Pyrococcus yayanosii CH1.</title>
        <authorList>
            <person name="Jun X."/>
            <person name="Lupeng L."/>
            <person name="Minjuan X."/>
            <person name="Oger P."/>
            <person name="Fengping W."/>
            <person name="Jebbar M."/>
            <person name="Xiang X."/>
        </authorList>
    </citation>
    <scope>NUCLEOTIDE SEQUENCE [LARGE SCALE GENOMIC DNA]</scope>
    <source>
        <strain evidence="6">CH1 / JCM 16557</strain>
    </source>
</reference>